<evidence type="ECO:0000313" key="1">
    <source>
        <dbReference type="EMBL" id="KKY22767.1"/>
    </source>
</evidence>
<dbReference type="EMBL" id="LCWF01000073">
    <property type="protein sequence ID" value="KKY22767.1"/>
    <property type="molecule type" value="Genomic_DNA"/>
</dbReference>
<gene>
    <name evidence="1" type="ORF">UCRPC4_g03093</name>
</gene>
<organism evidence="1 2">
    <name type="scientific">Phaeomoniella chlamydospora</name>
    <name type="common">Phaeoacremonium chlamydosporum</name>
    <dbReference type="NCBI Taxonomy" id="158046"/>
    <lineage>
        <taxon>Eukaryota</taxon>
        <taxon>Fungi</taxon>
        <taxon>Dikarya</taxon>
        <taxon>Ascomycota</taxon>
        <taxon>Pezizomycotina</taxon>
        <taxon>Eurotiomycetes</taxon>
        <taxon>Chaetothyriomycetidae</taxon>
        <taxon>Phaeomoniellales</taxon>
        <taxon>Phaeomoniellaceae</taxon>
        <taxon>Phaeomoniella</taxon>
    </lineage>
</organism>
<reference evidence="1 2" key="1">
    <citation type="submission" date="2015-05" db="EMBL/GenBank/DDBJ databases">
        <title>Distinctive expansion of gene families associated with plant cell wall degradation and secondary metabolism in the genomes of grapevine trunk pathogens.</title>
        <authorList>
            <person name="Lawrence D.P."/>
            <person name="Travadon R."/>
            <person name="Rolshausen P.E."/>
            <person name="Baumgartner K."/>
        </authorList>
    </citation>
    <scope>NUCLEOTIDE SEQUENCE [LARGE SCALE GENOMIC DNA]</scope>
    <source>
        <strain evidence="1">UCRPC4</strain>
    </source>
</reference>
<comment type="caution">
    <text evidence="1">The sequence shown here is derived from an EMBL/GenBank/DDBJ whole genome shotgun (WGS) entry which is preliminary data.</text>
</comment>
<accession>A0A0G2EIU7</accession>
<sequence>MVTEKIAWPDRFNCRRKNIYKLFDEIRTVKDIELDIIDTETLMRAFFEGSREQNVLIPPDFNCEALWKFMKKGSVNYLRDVTSIAVTHSDSLLALIDDRRDEMGDKITQRPWESESYMENSPNGINDYFEALSERGLFWRLRKTKVRAICWSHDTYFSVHT</sequence>
<reference evidence="1 2" key="2">
    <citation type="submission" date="2015-05" db="EMBL/GenBank/DDBJ databases">
        <authorList>
            <person name="Morales-Cruz A."/>
            <person name="Amrine K.C."/>
            <person name="Cantu D."/>
        </authorList>
    </citation>
    <scope>NUCLEOTIDE SEQUENCE [LARGE SCALE GENOMIC DNA]</scope>
    <source>
        <strain evidence="1">UCRPC4</strain>
    </source>
</reference>
<protein>
    <submittedName>
        <fullName evidence="1">Uncharacterized protein</fullName>
    </submittedName>
</protein>
<keyword evidence="2" id="KW-1185">Reference proteome</keyword>
<proteinExistence type="predicted"/>
<dbReference type="Proteomes" id="UP000053317">
    <property type="component" value="Unassembled WGS sequence"/>
</dbReference>
<name>A0A0G2EIU7_PHACM</name>
<evidence type="ECO:0000313" key="2">
    <source>
        <dbReference type="Proteomes" id="UP000053317"/>
    </source>
</evidence>
<dbReference type="AlphaFoldDB" id="A0A0G2EIU7"/>